<gene>
    <name evidence="5" type="ORF">JYU06_00275</name>
</gene>
<organism evidence="5 6">
    <name type="scientific">Desulfotalea psychrophila</name>
    <dbReference type="NCBI Taxonomy" id="84980"/>
    <lineage>
        <taxon>Bacteria</taxon>
        <taxon>Pseudomonadati</taxon>
        <taxon>Thermodesulfobacteriota</taxon>
        <taxon>Desulfobulbia</taxon>
        <taxon>Desulfobulbales</taxon>
        <taxon>Desulfocapsaceae</taxon>
        <taxon>Desulfotalea</taxon>
    </lineage>
</organism>
<dbReference type="Gene3D" id="3.30.1150.10">
    <property type="match status" value="1"/>
</dbReference>
<protein>
    <submittedName>
        <fullName evidence="5">TonB C-terminal domain-containing protein</fullName>
    </submittedName>
</protein>
<dbReference type="Pfam" id="PF13103">
    <property type="entry name" value="TonB_2"/>
    <property type="match status" value="1"/>
</dbReference>
<keyword evidence="4" id="KW-0472">Membrane</keyword>
<evidence type="ECO:0000313" key="6">
    <source>
        <dbReference type="Proteomes" id="UP000717534"/>
    </source>
</evidence>
<proteinExistence type="predicted"/>
<comment type="subcellular location">
    <subcellularLocation>
        <location evidence="1">Membrane</location>
        <topology evidence="1">Single-pass membrane protein</topology>
    </subcellularLocation>
</comment>
<dbReference type="InterPro" id="IPR006260">
    <property type="entry name" value="TonB/TolA_C"/>
</dbReference>
<keyword evidence="6" id="KW-1185">Reference proteome</keyword>
<dbReference type="Proteomes" id="UP000717534">
    <property type="component" value="Unassembled WGS sequence"/>
</dbReference>
<accession>A0ABS3AS54</accession>
<name>A0ABS3AS54_9BACT</name>
<evidence type="ECO:0000256" key="2">
    <source>
        <dbReference type="ARBA" id="ARBA00022692"/>
    </source>
</evidence>
<comment type="caution">
    <text evidence="5">The sequence shown here is derived from an EMBL/GenBank/DDBJ whole genome shotgun (WGS) entry which is preliminary data.</text>
</comment>
<evidence type="ECO:0000256" key="3">
    <source>
        <dbReference type="ARBA" id="ARBA00022989"/>
    </source>
</evidence>
<dbReference type="EMBL" id="JAFITO010000001">
    <property type="protein sequence ID" value="MBN4067948.1"/>
    <property type="molecule type" value="Genomic_DNA"/>
</dbReference>
<dbReference type="NCBIfam" id="TIGR01352">
    <property type="entry name" value="tonB_Cterm"/>
    <property type="match status" value="1"/>
</dbReference>
<reference evidence="5 6" key="1">
    <citation type="submission" date="2021-02" db="EMBL/GenBank/DDBJ databases">
        <title>Activity-based single-cell genomes from oceanic crustal fluid captures similar information to metagenomic and metatranscriptomic surveys with orders of magnitude less sampling.</title>
        <authorList>
            <person name="D'Angelo T.S."/>
            <person name="Orcutt B.N."/>
        </authorList>
    </citation>
    <scope>NUCLEOTIDE SEQUENCE [LARGE SCALE GENOMIC DNA]</scope>
    <source>
        <strain evidence="5">AH-315-G02</strain>
    </source>
</reference>
<evidence type="ECO:0000256" key="1">
    <source>
        <dbReference type="ARBA" id="ARBA00004167"/>
    </source>
</evidence>
<evidence type="ECO:0000256" key="4">
    <source>
        <dbReference type="ARBA" id="ARBA00023136"/>
    </source>
</evidence>
<dbReference type="SUPFAM" id="SSF74653">
    <property type="entry name" value="TolA/TonB C-terminal domain"/>
    <property type="match status" value="1"/>
</dbReference>
<evidence type="ECO:0000313" key="5">
    <source>
        <dbReference type="EMBL" id="MBN4067948.1"/>
    </source>
</evidence>
<keyword evidence="2" id="KW-0812">Transmembrane</keyword>
<sequence length="166" mass="18559">MKRQQEIELREQQLLQEAQRTKALADAEQAAANDAVNALRKMLITDSELAASTLQTNSAPTQRTGGGSSNIIESQYQSTIFSSLHEHWALPEIKPWDPDLTAVVVIHIAKNGRIISHRFEKRSGDRVFDQFVGRTIQEANPLPAIPSAMRVQQYSIGLRFKPGQIQ</sequence>
<keyword evidence="3" id="KW-1133">Transmembrane helix</keyword>